<reference evidence="3" key="2">
    <citation type="submission" date="2015-01" db="EMBL/GenBank/DDBJ databases">
        <title>Evolutionary Origins and Diversification of the Mycorrhizal Mutualists.</title>
        <authorList>
            <consortium name="DOE Joint Genome Institute"/>
            <consortium name="Mycorrhizal Genomics Consortium"/>
            <person name="Kohler A."/>
            <person name="Kuo A."/>
            <person name="Nagy L.G."/>
            <person name="Floudas D."/>
            <person name="Copeland A."/>
            <person name="Barry K.W."/>
            <person name="Cichocki N."/>
            <person name="Veneault-Fourrey C."/>
            <person name="LaButti K."/>
            <person name="Lindquist E.A."/>
            <person name="Lipzen A."/>
            <person name="Lundell T."/>
            <person name="Morin E."/>
            <person name="Murat C."/>
            <person name="Riley R."/>
            <person name="Ohm R."/>
            <person name="Sun H."/>
            <person name="Tunlid A."/>
            <person name="Henrissat B."/>
            <person name="Grigoriev I.V."/>
            <person name="Hibbett D.S."/>
            <person name="Martin F."/>
        </authorList>
    </citation>
    <scope>NUCLEOTIDE SEQUENCE [LARGE SCALE GENOMIC DNA]</scope>
    <source>
        <strain evidence="3">Zn</strain>
    </source>
</reference>
<gene>
    <name evidence="2" type="ORF">OIDMADRAFT_18039</name>
</gene>
<organism evidence="2 3">
    <name type="scientific">Oidiodendron maius (strain Zn)</name>
    <dbReference type="NCBI Taxonomy" id="913774"/>
    <lineage>
        <taxon>Eukaryota</taxon>
        <taxon>Fungi</taxon>
        <taxon>Dikarya</taxon>
        <taxon>Ascomycota</taxon>
        <taxon>Pezizomycotina</taxon>
        <taxon>Leotiomycetes</taxon>
        <taxon>Leotiomycetes incertae sedis</taxon>
        <taxon>Myxotrichaceae</taxon>
        <taxon>Oidiodendron</taxon>
    </lineage>
</organism>
<dbReference type="Proteomes" id="UP000054321">
    <property type="component" value="Unassembled WGS sequence"/>
</dbReference>
<evidence type="ECO:0000313" key="3">
    <source>
        <dbReference type="Proteomes" id="UP000054321"/>
    </source>
</evidence>
<sequence>MSGQCQGHPEITSTSTSKRKKDSYQSDSITIVIDAMSVCGLNKDLMSSALDLCPAAPTPSVQYRCLNIQDDRD</sequence>
<proteinExistence type="predicted"/>
<evidence type="ECO:0000256" key="1">
    <source>
        <dbReference type="SAM" id="MobiDB-lite"/>
    </source>
</evidence>
<dbReference type="InParanoid" id="A0A0C3HNB0"/>
<name>A0A0C3HNB0_OIDMZ</name>
<dbReference type="AlphaFoldDB" id="A0A0C3HNB0"/>
<evidence type="ECO:0000313" key="2">
    <source>
        <dbReference type="EMBL" id="KIN03817.1"/>
    </source>
</evidence>
<dbReference type="EMBL" id="KN832873">
    <property type="protein sequence ID" value="KIN03817.1"/>
    <property type="molecule type" value="Genomic_DNA"/>
</dbReference>
<keyword evidence="3" id="KW-1185">Reference proteome</keyword>
<accession>A0A0C3HNB0</accession>
<dbReference type="HOGENOM" id="CLU_2705477_0_0_1"/>
<protein>
    <submittedName>
        <fullName evidence="2">Uncharacterized protein</fullName>
    </submittedName>
</protein>
<feature type="region of interest" description="Disordered" evidence="1">
    <location>
        <begin position="1"/>
        <end position="25"/>
    </location>
</feature>
<reference evidence="2 3" key="1">
    <citation type="submission" date="2014-04" db="EMBL/GenBank/DDBJ databases">
        <authorList>
            <consortium name="DOE Joint Genome Institute"/>
            <person name="Kuo A."/>
            <person name="Martino E."/>
            <person name="Perotto S."/>
            <person name="Kohler A."/>
            <person name="Nagy L.G."/>
            <person name="Floudas D."/>
            <person name="Copeland A."/>
            <person name="Barry K.W."/>
            <person name="Cichocki N."/>
            <person name="Veneault-Fourrey C."/>
            <person name="LaButti K."/>
            <person name="Lindquist E.A."/>
            <person name="Lipzen A."/>
            <person name="Lundell T."/>
            <person name="Morin E."/>
            <person name="Murat C."/>
            <person name="Sun H."/>
            <person name="Tunlid A."/>
            <person name="Henrissat B."/>
            <person name="Grigoriev I.V."/>
            <person name="Hibbett D.S."/>
            <person name="Martin F."/>
            <person name="Nordberg H.P."/>
            <person name="Cantor M.N."/>
            <person name="Hua S.X."/>
        </authorList>
    </citation>
    <scope>NUCLEOTIDE SEQUENCE [LARGE SCALE GENOMIC DNA]</scope>
    <source>
        <strain evidence="2 3">Zn</strain>
    </source>
</reference>